<dbReference type="SUPFAM" id="SSF52402">
    <property type="entry name" value="Adenine nucleotide alpha hydrolases-like"/>
    <property type="match status" value="1"/>
</dbReference>
<sequence length="160" mass="16823">MEPHIMDAGEEHPKIIVGVDGSGASIAALRTAAALAGPLEASVEAWACWDVPPGFGLYLAVGIEGFEYAARQSLDQALAEAFHGELPAFVRPRLLRGKAEEQLIEGSRNAALLIVGRRGHGRFVPGSVSSACVSHAHCPVLVVHAPEGKHAPEEKHDGGR</sequence>
<dbReference type="Proteomes" id="UP000273159">
    <property type="component" value="Unassembled WGS sequence"/>
</dbReference>
<proteinExistence type="inferred from homology"/>
<feature type="domain" description="UspA" evidence="2">
    <location>
        <begin position="14"/>
        <end position="144"/>
    </location>
</feature>
<accession>A0A3B0FR61</accession>
<comment type="similarity">
    <text evidence="1">Belongs to the universal stress protein A family.</text>
</comment>
<reference evidence="3 4" key="1">
    <citation type="submission" date="2018-10" db="EMBL/GenBank/DDBJ databases">
        <title>Genome-guide identification and characterization of bacteria that degrade polycyclic aromatic hydrocarbons and resist hexavalent chromium simultaneously.</title>
        <authorList>
            <person name="Feng H."/>
        </authorList>
    </citation>
    <scope>NUCLEOTIDE SEQUENCE [LARGE SCALE GENOMIC DNA]</scope>
    <source>
        <strain evidence="3 4">J015</strain>
    </source>
</reference>
<organism evidence="3 4">
    <name type="scientific">Pseudarthrobacter phenanthrenivorans</name>
    <name type="common">Arthrobacter phenanthrenivorans</name>
    <dbReference type="NCBI Taxonomy" id="361575"/>
    <lineage>
        <taxon>Bacteria</taxon>
        <taxon>Bacillati</taxon>
        <taxon>Actinomycetota</taxon>
        <taxon>Actinomycetes</taxon>
        <taxon>Micrococcales</taxon>
        <taxon>Micrococcaceae</taxon>
        <taxon>Pseudarthrobacter</taxon>
    </lineage>
</organism>
<evidence type="ECO:0000256" key="1">
    <source>
        <dbReference type="ARBA" id="ARBA00008791"/>
    </source>
</evidence>
<reference evidence="4" key="2">
    <citation type="submission" date="2018-10" db="EMBL/GenBank/DDBJ databases">
        <authorList>
            <person name="Wang Y."/>
            <person name="Wang J."/>
            <person name="Yang X."/>
            <person name="Wang Z."/>
            <person name="Huang Y."/>
        </authorList>
    </citation>
    <scope>NUCLEOTIDE SEQUENCE [LARGE SCALE GENOMIC DNA]</scope>
    <source>
        <strain evidence="4">J015</strain>
    </source>
</reference>
<comment type="caution">
    <text evidence="3">The sequence shown here is derived from an EMBL/GenBank/DDBJ whole genome shotgun (WGS) entry which is preliminary data.</text>
</comment>
<dbReference type="InterPro" id="IPR006016">
    <property type="entry name" value="UspA"/>
</dbReference>
<dbReference type="EMBL" id="RBNH01000007">
    <property type="protein sequence ID" value="RKO24182.1"/>
    <property type="molecule type" value="Genomic_DNA"/>
</dbReference>
<dbReference type="InterPro" id="IPR014729">
    <property type="entry name" value="Rossmann-like_a/b/a_fold"/>
</dbReference>
<dbReference type="PANTHER" id="PTHR46553">
    <property type="entry name" value="ADENINE NUCLEOTIDE ALPHA HYDROLASES-LIKE SUPERFAMILY PROTEIN"/>
    <property type="match status" value="1"/>
</dbReference>
<protein>
    <submittedName>
        <fullName evidence="3">Universal stress protein</fullName>
    </submittedName>
</protein>
<evidence type="ECO:0000313" key="4">
    <source>
        <dbReference type="Proteomes" id="UP000273159"/>
    </source>
</evidence>
<dbReference type="RefSeq" id="WP_120692383.1">
    <property type="nucleotide sequence ID" value="NZ_RBNH01000007.1"/>
</dbReference>
<dbReference type="PANTHER" id="PTHR46553:SF3">
    <property type="entry name" value="ADENINE NUCLEOTIDE ALPHA HYDROLASES-LIKE SUPERFAMILY PROTEIN"/>
    <property type="match status" value="1"/>
</dbReference>
<evidence type="ECO:0000313" key="3">
    <source>
        <dbReference type="EMBL" id="RKO24182.1"/>
    </source>
</evidence>
<dbReference type="PRINTS" id="PR01438">
    <property type="entry name" value="UNVRSLSTRESS"/>
</dbReference>
<name>A0A3B0FR61_PSEPS</name>
<dbReference type="Gene3D" id="3.40.50.620">
    <property type="entry name" value="HUPs"/>
    <property type="match status" value="1"/>
</dbReference>
<gene>
    <name evidence="3" type="ORF">D7Z96_09955</name>
</gene>
<dbReference type="AlphaFoldDB" id="A0A3B0FR61"/>
<evidence type="ECO:0000259" key="2">
    <source>
        <dbReference type="Pfam" id="PF00582"/>
    </source>
</evidence>
<dbReference type="Pfam" id="PF00582">
    <property type="entry name" value="Usp"/>
    <property type="match status" value="1"/>
</dbReference>
<dbReference type="InterPro" id="IPR006015">
    <property type="entry name" value="Universal_stress_UspA"/>
</dbReference>